<evidence type="ECO:0000256" key="5">
    <source>
        <dbReference type="ARBA" id="ARBA00022692"/>
    </source>
</evidence>
<keyword evidence="12" id="KW-1185">Reference proteome</keyword>
<evidence type="ECO:0000256" key="1">
    <source>
        <dbReference type="ARBA" id="ARBA00004429"/>
    </source>
</evidence>
<evidence type="ECO:0000256" key="6">
    <source>
        <dbReference type="ARBA" id="ARBA00022989"/>
    </source>
</evidence>
<dbReference type="Pfam" id="PF04290">
    <property type="entry name" value="DctQ"/>
    <property type="match status" value="1"/>
</dbReference>
<comment type="subcellular location">
    <subcellularLocation>
        <location evidence="1">Cell inner membrane</location>
        <topology evidence="1">Multi-pass membrane protein</topology>
    </subcellularLocation>
</comment>
<accession>A0A5C1QFB5</accession>
<sequence length="171" mass="20087">MKKFLRFLHFTEIFVEEIVPAIFFTILFLVFVVQIIFRYALNSPLTWPYEVTVISYIWVAILSAGYARKYNENVAFTVVYDKLKEKGKCWFRIIGNVIVTLTYIILLPPSWKYISFIKIKKSAVLRIPLSYVFFPFLIFLILIIIYSIIDIVKDYKSLKNMSQSKLGKGSI</sequence>
<dbReference type="InterPro" id="IPR007387">
    <property type="entry name" value="TRAP_DctQ"/>
</dbReference>
<dbReference type="RefSeq" id="WP_149484808.1">
    <property type="nucleotide sequence ID" value="NZ_CP036150.1"/>
</dbReference>
<evidence type="ECO:0000313" key="12">
    <source>
        <dbReference type="Proteomes" id="UP000324209"/>
    </source>
</evidence>
<dbReference type="PANTHER" id="PTHR35011:SF4">
    <property type="entry name" value="SLL1102 PROTEIN"/>
    <property type="match status" value="1"/>
</dbReference>
<dbReference type="GO" id="GO:0005886">
    <property type="term" value="C:plasma membrane"/>
    <property type="evidence" value="ECO:0007669"/>
    <property type="project" value="UniProtKB-SubCell"/>
</dbReference>
<keyword evidence="6 9" id="KW-1133">Transmembrane helix</keyword>
<keyword evidence="2" id="KW-0813">Transport</keyword>
<reference evidence="11 12" key="1">
    <citation type="submission" date="2019-02" db="EMBL/GenBank/DDBJ databases">
        <title>Complete Genome Sequence and Methylome Analysis of free living Spirochaetas.</title>
        <authorList>
            <person name="Fomenkov A."/>
            <person name="Dubinina G."/>
            <person name="Leshcheva N."/>
            <person name="Mikheeva N."/>
            <person name="Grabovich M."/>
            <person name="Vincze T."/>
            <person name="Roberts R.J."/>
        </authorList>
    </citation>
    <scope>NUCLEOTIDE SEQUENCE [LARGE SCALE GENOMIC DNA]</scope>
    <source>
        <strain evidence="11 12">K2</strain>
    </source>
</reference>
<feature type="transmembrane region" description="Helical" evidence="9">
    <location>
        <begin position="131"/>
        <end position="152"/>
    </location>
</feature>
<proteinExistence type="inferred from homology"/>
<feature type="transmembrane region" description="Helical" evidence="9">
    <location>
        <begin position="89"/>
        <end position="111"/>
    </location>
</feature>
<gene>
    <name evidence="11" type="ORF">EXM22_01480</name>
</gene>
<dbReference type="InterPro" id="IPR055348">
    <property type="entry name" value="DctQ"/>
</dbReference>
<evidence type="ECO:0000256" key="7">
    <source>
        <dbReference type="ARBA" id="ARBA00023136"/>
    </source>
</evidence>
<evidence type="ECO:0000256" key="2">
    <source>
        <dbReference type="ARBA" id="ARBA00022448"/>
    </source>
</evidence>
<keyword evidence="5 9" id="KW-0812">Transmembrane</keyword>
<keyword evidence="4" id="KW-0997">Cell inner membrane</keyword>
<comment type="similarity">
    <text evidence="8">Belongs to the TRAP transporter small permease family.</text>
</comment>
<keyword evidence="3" id="KW-1003">Cell membrane</keyword>
<dbReference type="OrthoDB" id="359827at2"/>
<feature type="transmembrane region" description="Helical" evidence="9">
    <location>
        <begin position="47"/>
        <end position="68"/>
    </location>
</feature>
<dbReference type="KEGG" id="ock:EXM22_01480"/>
<evidence type="ECO:0000259" key="10">
    <source>
        <dbReference type="Pfam" id="PF04290"/>
    </source>
</evidence>
<keyword evidence="7 9" id="KW-0472">Membrane</keyword>
<dbReference type="Proteomes" id="UP000324209">
    <property type="component" value="Chromosome"/>
</dbReference>
<evidence type="ECO:0000256" key="4">
    <source>
        <dbReference type="ARBA" id="ARBA00022519"/>
    </source>
</evidence>
<feature type="transmembrane region" description="Helical" evidence="9">
    <location>
        <begin position="21"/>
        <end position="41"/>
    </location>
</feature>
<name>A0A5C1QFB5_9SPIO</name>
<evidence type="ECO:0000256" key="9">
    <source>
        <dbReference type="SAM" id="Phobius"/>
    </source>
</evidence>
<dbReference type="AlphaFoldDB" id="A0A5C1QFB5"/>
<evidence type="ECO:0000313" key="11">
    <source>
        <dbReference type="EMBL" id="QEN06725.1"/>
    </source>
</evidence>
<organism evidence="11 12">
    <name type="scientific">Oceanispirochaeta crateris</name>
    <dbReference type="NCBI Taxonomy" id="2518645"/>
    <lineage>
        <taxon>Bacteria</taxon>
        <taxon>Pseudomonadati</taxon>
        <taxon>Spirochaetota</taxon>
        <taxon>Spirochaetia</taxon>
        <taxon>Spirochaetales</taxon>
        <taxon>Spirochaetaceae</taxon>
        <taxon>Oceanispirochaeta</taxon>
    </lineage>
</organism>
<evidence type="ECO:0000256" key="3">
    <source>
        <dbReference type="ARBA" id="ARBA00022475"/>
    </source>
</evidence>
<protein>
    <submittedName>
        <fullName evidence="11">TRAP transporter small permease subunit</fullName>
    </submittedName>
</protein>
<feature type="domain" description="Tripartite ATP-independent periplasmic transporters DctQ component" evidence="10">
    <location>
        <begin position="27"/>
        <end position="155"/>
    </location>
</feature>
<dbReference type="EMBL" id="CP036150">
    <property type="protein sequence ID" value="QEN06725.1"/>
    <property type="molecule type" value="Genomic_DNA"/>
</dbReference>
<evidence type="ECO:0000256" key="8">
    <source>
        <dbReference type="ARBA" id="ARBA00038436"/>
    </source>
</evidence>
<dbReference type="PANTHER" id="PTHR35011">
    <property type="entry name" value="2,3-DIKETO-L-GULONATE TRAP TRANSPORTER SMALL PERMEASE PROTEIN YIAM"/>
    <property type="match status" value="1"/>
</dbReference>